<reference evidence="1 2" key="2">
    <citation type="submission" date="2018-11" db="EMBL/GenBank/DDBJ databases">
        <authorList>
            <consortium name="Pathogen Informatics"/>
        </authorList>
    </citation>
    <scope>NUCLEOTIDE SEQUENCE [LARGE SCALE GENOMIC DNA]</scope>
    <source>
        <strain evidence="1 2">MHpl1</strain>
    </source>
</reference>
<dbReference type="EMBL" id="UZAF01018388">
    <property type="protein sequence ID" value="VDO51124.1"/>
    <property type="molecule type" value="Genomic_DNA"/>
</dbReference>
<evidence type="ECO:0000313" key="2">
    <source>
        <dbReference type="Proteomes" id="UP000268014"/>
    </source>
</evidence>
<dbReference type="AlphaFoldDB" id="A0A0N4WR34"/>
<evidence type="ECO:0000313" key="1">
    <source>
        <dbReference type="EMBL" id="VDO51124.1"/>
    </source>
</evidence>
<evidence type="ECO:0000313" key="3">
    <source>
        <dbReference type="WBParaSite" id="HPLM_0001393001-mRNA-1"/>
    </source>
</evidence>
<reference evidence="3" key="1">
    <citation type="submission" date="2017-02" db="UniProtKB">
        <authorList>
            <consortium name="WormBaseParasite"/>
        </authorList>
    </citation>
    <scope>IDENTIFICATION</scope>
</reference>
<keyword evidence="2" id="KW-1185">Reference proteome</keyword>
<protein>
    <submittedName>
        <fullName evidence="3">Costars domain-containing protein</fullName>
    </submittedName>
</protein>
<organism evidence="3">
    <name type="scientific">Haemonchus placei</name>
    <name type="common">Barber's pole worm</name>
    <dbReference type="NCBI Taxonomy" id="6290"/>
    <lineage>
        <taxon>Eukaryota</taxon>
        <taxon>Metazoa</taxon>
        <taxon>Ecdysozoa</taxon>
        <taxon>Nematoda</taxon>
        <taxon>Chromadorea</taxon>
        <taxon>Rhabditida</taxon>
        <taxon>Rhabditina</taxon>
        <taxon>Rhabditomorpha</taxon>
        <taxon>Strongyloidea</taxon>
        <taxon>Trichostrongylidae</taxon>
        <taxon>Haemonchus</taxon>
    </lineage>
</organism>
<gene>
    <name evidence="1" type="ORF">HPLM_LOCUS13922</name>
</gene>
<dbReference type="Proteomes" id="UP000268014">
    <property type="component" value="Unassembled WGS sequence"/>
</dbReference>
<sequence>MQHARQKFKPLKKGEFKLYSGETLHNGQIFVVSPHIPE</sequence>
<accession>A0A0N4WR34</accession>
<dbReference type="WBParaSite" id="HPLM_0001393001-mRNA-1">
    <property type="protein sequence ID" value="HPLM_0001393001-mRNA-1"/>
    <property type="gene ID" value="HPLM_0001393001"/>
</dbReference>
<name>A0A0N4WR34_HAEPC</name>
<proteinExistence type="predicted"/>